<sequence length="37" mass="4277">MLAGGLNQRIRENSYFFTIIYFTGRGEQAEEFGQGKF</sequence>
<protein>
    <submittedName>
        <fullName evidence="1">Uncharacterized protein</fullName>
    </submittedName>
</protein>
<accession>A0A6J4MDX4</accession>
<name>A0A6J4MDX4_9CYAN</name>
<organism evidence="1">
    <name type="scientific">uncultured Microcoleus sp</name>
    <dbReference type="NCBI Taxonomy" id="259945"/>
    <lineage>
        <taxon>Bacteria</taxon>
        <taxon>Bacillati</taxon>
        <taxon>Cyanobacteriota</taxon>
        <taxon>Cyanophyceae</taxon>
        <taxon>Oscillatoriophycideae</taxon>
        <taxon>Oscillatoriales</taxon>
        <taxon>Microcoleaceae</taxon>
        <taxon>Microcoleus</taxon>
        <taxon>environmental samples</taxon>
    </lineage>
</organism>
<proteinExistence type="predicted"/>
<gene>
    <name evidence="1" type="ORF">AVDCRST_MAG84-3185</name>
</gene>
<evidence type="ECO:0000313" key="1">
    <source>
        <dbReference type="EMBL" id="CAA9356767.1"/>
    </source>
</evidence>
<dbReference type="EMBL" id="CADCTZ010000619">
    <property type="protein sequence ID" value="CAA9356767.1"/>
    <property type="molecule type" value="Genomic_DNA"/>
</dbReference>
<dbReference type="AlphaFoldDB" id="A0A6J4MDX4"/>
<reference evidence="1" key="1">
    <citation type="submission" date="2020-02" db="EMBL/GenBank/DDBJ databases">
        <authorList>
            <person name="Meier V. D."/>
        </authorList>
    </citation>
    <scope>NUCLEOTIDE SEQUENCE</scope>
    <source>
        <strain evidence="1">AVDCRST_MAG84</strain>
    </source>
</reference>